<protein>
    <recommendedName>
        <fullName evidence="11 15">Leucyl/phenylalanyl-tRNA--protein transferase</fullName>
        <ecNumber evidence="10 15">2.3.2.6</ecNumber>
    </recommendedName>
    <alternativeName>
        <fullName evidence="12 15">L/F-transferase</fullName>
    </alternativeName>
    <alternativeName>
        <fullName evidence="13 15">Leucyltransferase</fullName>
    </alternativeName>
    <alternativeName>
        <fullName evidence="14 15">Phenyalanyltransferase</fullName>
    </alternativeName>
</protein>
<comment type="catalytic activity">
    <reaction evidence="5 15">
        <text>L-phenylalanyl-tRNA(Phe) + an N-terminal L-alpha-aminoacyl-[protein] = an N-terminal L-phenylalanyl-L-alpha-aminoacyl-[protein] + tRNA(Phe)</text>
        <dbReference type="Rhea" id="RHEA:43632"/>
        <dbReference type="Rhea" id="RHEA-COMP:9668"/>
        <dbReference type="Rhea" id="RHEA-COMP:9699"/>
        <dbReference type="Rhea" id="RHEA-COMP:10636"/>
        <dbReference type="Rhea" id="RHEA-COMP:10637"/>
        <dbReference type="ChEBI" id="CHEBI:78442"/>
        <dbReference type="ChEBI" id="CHEBI:78531"/>
        <dbReference type="ChEBI" id="CHEBI:78597"/>
        <dbReference type="ChEBI" id="CHEBI:83561"/>
        <dbReference type="EC" id="2.3.2.6"/>
    </reaction>
</comment>
<evidence type="ECO:0000313" key="17">
    <source>
        <dbReference type="Proteomes" id="UP000030451"/>
    </source>
</evidence>
<evidence type="ECO:0000256" key="11">
    <source>
        <dbReference type="ARBA" id="ARBA00074372"/>
    </source>
</evidence>
<evidence type="ECO:0000256" key="9">
    <source>
        <dbReference type="ARBA" id="ARBA00061535"/>
    </source>
</evidence>
<dbReference type="SUPFAM" id="SSF55729">
    <property type="entry name" value="Acyl-CoA N-acyltransferases (Nat)"/>
    <property type="match status" value="1"/>
</dbReference>
<dbReference type="FunFam" id="3.30.70.3550:FF:000001">
    <property type="entry name" value="Leucyl/phenylalanyl-tRNA--protein transferase"/>
    <property type="match status" value="1"/>
</dbReference>
<name>A0A0A5HU95_PHOS4</name>
<gene>
    <name evidence="15" type="primary">aat</name>
    <name evidence="16" type="ORF">NM06_18810</name>
</gene>
<comment type="caution">
    <text evidence="16">The sequence shown here is derived from an EMBL/GenBank/DDBJ whole genome shotgun (WGS) entry which is preliminary data.</text>
</comment>
<keyword evidence="4 15" id="KW-0012">Acyltransferase</keyword>
<evidence type="ECO:0000256" key="5">
    <source>
        <dbReference type="ARBA" id="ARBA00050607"/>
    </source>
</evidence>
<dbReference type="InterPro" id="IPR042221">
    <property type="entry name" value="Leu/Phe-tRNA_Trfase_N"/>
</dbReference>
<comment type="catalytic activity">
    <reaction evidence="6 15">
        <text>N-terminal L-arginyl-[protein] + L-leucyl-tRNA(Leu) = N-terminal L-leucyl-L-arginyl-[protein] + tRNA(Leu) + H(+)</text>
        <dbReference type="Rhea" id="RHEA:50416"/>
        <dbReference type="Rhea" id="RHEA-COMP:9613"/>
        <dbReference type="Rhea" id="RHEA-COMP:9622"/>
        <dbReference type="Rhea" id="RHEA-COMP:12672"/>
        <dbReference type="Rhea" id="RHEA-COMP:12673"/>
        <dbReference type="ChEBI" id="CHEBI:15378"/>
        <dbReference type="ChEBI" id="CHEBI:64719"/>
        <dbReference type="ChEBI" id="CHEBI:78442"/>
        <dbReference type="ChEBI" id="CHEBI:78494"/>
        <dbReference type="ChEBI" id="CHEBI:133044"/>
        <dbReference type="EC" id="2.3.2.6"/>
    </reaction>
</comment>
<dbReference type="GO" id="GO:0005737">
    <property type="term" value="C:cytoplasm"/>
    <property type="evidence" value="ECO:0007669"/>
    <property type="project" value="UniProtKB-SubCell"/>
</dbReference>
<dbReference type="AlphaFoldDB" id="A0A0A5HU95"/>
<comment type="subcellular location">
    <subcellularLocation>
        <location evidence="1 15">Cytoplasm</location>
    </subcellularLocation>
</comment>
<dbReference type="PANTHER" id="PTHR30098">
    <property type="entry name" value="LEUCYL/PHENYLALANYL-TRNA--PROTEIN TRANSFERASE"/>
    <property type="match status" value="1"/>
</dbReference>
<evidence type="ECO:0000256" key="13">
    <source>
        <dbReference type="ARBA" id="ARBA00077165"/>
    </source>
</evidence>
<sequence>MTLYLTELDPDEIWFPSPQDALDDPNGLLAIGGDLRPERLVFAYQNGIFPWYGPNEPILWWSPSPRAVFNPKTFKPAKSLKKFQRKHGYSVSINRATELVIDQCAALRSPEETWLNPDMRSAYKRLASLGYCHSVEVWSNDELVGGLYGLSIGQIFCGESMFSVKTNASKIALWFFCQHFKEHGGQLIDCQVMNPHLQSLGAFELEREEFAQSLLSFNQHPVMKDCFKQQWLKSPTEGINEL</sequence>
<keyword evidence="3 15" id="KW-0808">Transferase</keyword>
<dbReference type="GO" id="GO:0030163">
    <property type="term" value="P:protein catabolic process"/>
    <property type="evidence" value="ECO:0007669"/>
    <property type="project" value="UniProtKB-UniRule"/>
</dbReference>
<dbReference type="Gene3D" id="3.40.630.70">
    <property type="entry name" value="Leucyl/phenylalanyl-tRNA-protein transferase, C-terminal domain"/>
    <property type="match status" value="1"/>
</dbReference>
<comment type="similarity">
    <text evidence="9 15">Belongs to the L/F-transferase family.</text>
</comment>
<dbReference type="HAMAP" id="MF_00688">
    <property type="entry name" value="Leu_Phe_trans"/>
    <property type="match status" value="1"/>
</dbReference>
<dbReference type="EMBL" id="JRWP01000054">
    <property type="protein sequence ID" value="KGY07081.1"/>
    <property type="molecule type" value="Genomic_DNA"/>
</dbReference>
<dbReference type="Proteomes" id="UP000030451">
    <property type="component" value="Unassembled WGS sequence"/>
</dbReference>
<evidence type="ECO:0000256" key="14">
    <source>
        <dbReference type="ARBA" id="ARBA00083640"/>
    </source>
</evidence>
<dbReference type="PANTHER" id="PTHR30098:SF2">
    <property type="entry name" value="LEUCYL_PHENYLALANYL-TRNA--PROTEIN TRANSFERASE"/>
    <property type="match status" value="1"/>
</dbReference>
<evidence type="ECO:0000313" key="16">
    <source>
        <dbReference type="EMBL" id="KGY07081.1"/>
    </source>
</evidence>
<evidence type="ECO:0000256" key="4">
    <source>
        <dbReference type="ARBA" id="ARBA00023315"/>
    </source>
</evidence>
<dbReference type="NCBIfam" id="TIGR00667">
    <property type="entry name" value="aat"/>
    <property type="match status" value="1"/>
</dbReference>
<evidence type="ECO:0000256" key="8">
    <source>
        <dbReference type="ARBA" id="ARBA00054043"/>
    </source>
</evidence>
<dbReference type="RefSeq" id="WP_038192904.1">
    <property type="nucleotide sequence ID" value="NZ_JRWP01000054.1"/>
</dbReference>
<dbReference type="GO" id="GO:0008914">
    <property type="term" value="F:leucyl-tRNA--protein transferase activity"/>
    <property type="evidence" value="ECO:0007669"/>
    <property type="project" value="UniProtKB-UniRule"/>
</dbReference>
<dbReference type="OrthoDB" id="9790282at2"/>
<dbReference type="InterPro" id="IPR042203">
    <property type="entry name" value="Leu/Phe-tRNA_Trfase_C"/>
</dbReference>
<evidence type="ECO:0000256" key="10">
    <source>
        <dbReference type="ARBA" id="ARBA00066767"/>
    </source>
</evidence>
<dbReference type="Pfam" id="PF03588">
    <property type="entry name" value="Leu_Phe_trans"/>
    <property type="match status" value="1"/>
</dbReference>
<dbReference type="InterPro" id="IPR016181">
    <property type="entry name" value="Acyl_CoA_acyltransferase"/>
</dbReference>
<dbReference type="EC" id="2.3.2.6" evidence="10 15"/>
<evidence type="ECO:0000256" key="3">
    <source>
        <dbReference type="ARBA" id="ARBA00022679"/>
    </source>
</evidence>
<keyword evidence="2 15" id="KW-0963">Cytoplasm</keyword>
<organism evidence="16 17">
    <name type="scientific">Photobacterium sp. (strain ATCC 43367)</name>
    <dbReference type="NCBI Taxonomy" id="379097"/>
    <lineage>
        <taxon>Bacteria</taxon>
        <taxon>Pseudomonadati</taxon>
        <taxon>Pseudomonadota</taxon>
        <taxon>Gammaproteobacteria</taxon>
        <taxon>Vibrionales</taxon>
        <taxon>Vibrionaceae</taxon>
        <taxon>Vibrio</taxon>
        <taxon>Vibrio oreintalis group</taxon>
    </lineage>
</organism>
<evidence type="ECO:0000256" key="1">
    <source>
        <dbReference type="ARBA" id="ARBA00004496"/>
    </source>
</evidence>
<evidence type="ECO:0000256" key="7">
    <source>
        <dbReference type="ARBA" id="ARBA00051538"/>
    </source>
</evidence>
<dbReference type="FunFam" id="3.40.630.70:FF:000001">
    <property type="entry name" value="Leucyl/phenylalanyl-tRNA--protein transferase"/>
    <property type="match status" value="1"/>
</dbReference>
<evidence type="ECO:0000256" key="2">
    <source>
        <dbReference type="ARBA" id="ARBA00022490"/>
    </source>
</evidence>
<dbReference type="InterPro" id="IPR004616">
    <property type="entry name" value="Leu/Phe-tRNA_Trfase"/>
</dbReference>
<dbReference type="Gene3D" id="3.30.70.3550">
    <property type="entry name" value="Leucyl/phenylalanyl-tRNA-protein transferase, N-terminal domain"/>
    <property type="match status" value="1"/>
</dbReference>
<comment type="catalytic activity">
    <reaction evidence="7 15">
        <text>N-terminal L-lysyl-[protein] + L-leucyl-tRNA(Leu) = N-terminal L-leucyl-L-lysyl-[protein] + tRNA(Leu) + H(+)</text>
        <dbReference type="Rhea" id="RHEA:12340"/>
        <dbReference type="Rhea" id="RHEA-COMP:9613"/>
        <dbReference type="Rhea" id="RHEA-COMP:9622"/>
        <dbReference type="Rhea" id="RHEA-COMP:12670"/>
        <dbReference type="Rhea" id="RHEA-COMP:12671"/>
        <dbReference type="ChEBI" id="CHEBI:15378"/>
        <dbReference type="ChEBI" id="CHEBI:65249"/>
        <dbReference type="ChEBI" id="CHEBI:78442"/>
        <dbReference type="ChEBI" id="CHEBI:78494"/>
        <dbReference type="ChEBI" id="CHEBI:133043"/>
        <dbReference type="EC" id="2.3.2.6"/>
    </reaction>
</comment>
<proteinExistence type="inferred from homology"/>
<accession>A0A0A5HU95</accession>
<evidence type="ECO:0000256" key="15">
    <source>
        <dbReference type="HAMAP-Rule" id="MF_00688"/>
    </source>
</evidence>
<evidence type="ECO:0000256" key="6">
    <source>
        <dbReference type="ARBA" id="ARBA00050652"/>
    </source>
</evidence>
<dbReference type="STRING" id="379097.SE23_12955"/>
<reference evidence="16 17" key="1">
    <citation type="submission" date="2014-10" db="EMBL/GenBank/DDBJ databases">
        <title>Genome sequencing of Vibrio sinaloensis T08.</title>
        <authorList>
            <person name="Chan K.-G."/>
            <person name="Mohamad N.I."/>
        </authorList>
    </citation>
    <scope>NUCLEOTIDE SEQUENCE [LARGE SCALE GENOMIC DNA]</scope>
    <source>
        <strain evidence="16 17">T08</strain>
    </source>
</reference>
<comment type="function">
    <text evidence="8 15">Functions in the N-end rule pathway of protein degradation where it conjugates Leu, Phe and, less efficiently, Met from aminoacyl-tRNAs to the N-termini of proteins containing an N-terminal arginine or lysine.</text>
</comment>
<evidence type="ECO:0000256" key="12">
    <source>
        <dbReference type="ARBA" id="ARBA00077136"/>
    </source>
</evidence>